<accession>A0ABS7VP05</accession>
<organism evidence="1 2">
    <name type="scientific">Microvirga puerhi</name>
    <dbReference type="NCBI Taxonomy" id="2876078"/>
    <lineage>
        <taxon>Bacteria</taxon>
        <taxon>Pseudomonadati</taxon>
        <taxon>Pseudomonadota</taxon>
        <taxon>Alphaproteobacteria</taxon>
        <taxon>Hyphomicrobiales</taxon>
        <taxon>Methylobacteriaceae</taxon>
        <taxon>Microvirga</taxon>
    </lineage>
</organism>
<protein>
    <submittedName>
        <fullName evidence="1">Uncharacterized protein</fullName>
    </submittedName>
</protein>
<evidence type="ECO:0000313" key="2">
    <source>
        <dbReference type="Proteomes" id="UP000704176"/>
    </source>
</evidence>
<dbReference type="RefSeq" id="WP_224313588.1">
    <property type="nucleotide sequence ID" value="NZ_JAIRBM010000009.1"/>
</dbReference>
<evidence type="ECO:0000313" key="1">
    <source>
        <dbReference type="EMBL" id="MBZ6077263.1"/>
    </source>
</evidence>
<comment type="caution">
    <text evidence="1">The sequence shown here is derived from an EMBL/GenBank/DDBJ whole genome shotgun (WGS) entry which is preliminary data.</text>
</comment>
<dbReference type="Proteomes" id="UP000704176">
    <property type="component" value="Unassembled WGS sequence"/>
</dbReference>
<dbReference type="EMBL" id="JAIRBM010000009">
    <property type="protein sequence ID" value="MBZ6077263.1"/>
    <property type="molecule type" value="Genomic_DNA"/>
</dbReference>
<gene>
    <name evidence="1" type="ORF">K9B37_13350</name>
</gene>
<proteinExistence type="predicted"/>
<reference evidence="1 2" key="1">
    <citation type="submission" date="2021-09" db="EMBL/GenBank/DDBJ databases">
        <title>The complete genome sequence of a new microorganism.</title>
        <authorList>
            <person name="Zi Z."/>
        </authorList>
    </citation>
    <scope>NUCLEOTIDE SEQUENCE [LARGE SCALE GENOMIC DNA]</scope>
    <source>
        <strain evidence="1 2">WGZ8</strain>
    </source>
</reference>
<name>A0ABS7VP05_9HYPH</name>
<sequence>MSAYNLFRNTGPDGLSCAVPEERSVPRFVSAPDWEFAGKVDNLRKPPLGFDDKAAVAGVRFNGFYLFASFQKGVRDTCKAC</sequence>
<keyword evidence="2" id="KW-1185">Reference proteome</keyword>